<comment type="caution">
    <text evidence="7">The sequence shown here is derived from an EMBL/GenBank/DDBJ whole genome shotgun (WGS) entry which is preliminary data.</text>
</comment>
<dbReference type="OrthoDB" id="5990021at2759"/>
<dbReference type="AlphaFoldDB" id="A0A9W9YEJ5"/>
<evidence type="ECO:0000256" key="3">
    <source>
        <dbReference type="PROSITE-ProRule" id="PRU00175"/>
    </source>
</evidence>
<keyword evidence="4" id="KW-0472">Membrane</keyword>
<dbReference type="PROSITE" id="PS50089">
    <property type="entry name" value="ZF_RING_2"/>
    <property type="match status" value="1"/>
</dbReference>
<dbReference type="EMBL" id="MU827781">
    <property type="protein sequence ID" value="KAJ7337271.1"/>
    <property type="molecule type" value="Genomic_DNA"/>
</dbReference>
<feature type="transmembrane region" description="Helical" evidence="4">
    <location>
        <begin position="96"/>
        <end position="120"/>
    </location>
</feature>
<keyword evidence="2" id="KW-0862">Zinc</keyword>
<gene>
    <name evidence="7" type="primary">RNF26</name>
    <name evidence="7" type="ORF">OS493_010128</name>
</gene>
<feature type="domain" description="RING-type" evidence="6">
    <location>
        <begin position="288"/>
        <end position="331"/>
    </location>
</feature>
<feature type="signal peptide" evidence="5">
    <location>
        <begin position="1"/>
        <end position="23"/>
    </location>
</feature>
<dbReference type="PANTHER" id="PTHR22696:SF1">
    <property type="entry name" value="E3 UBIQUITIN-PROTEIN LIGASE RNF26"/>
    <property type="match status" value="1"/>
</dbReference>
<dbReference type="GO" id="GO:0061630">
    <property type="term" value="F:ubiquitin protein ligase activity"/>
    <property type="evidence" value="ECO:0007669"/>
    <property type="project" value="TreeGrafter"/>
</dbReference>
<feature type="transmembrane region" description="Helical" evidence="4">
    <location>
        <begin position="53"/>
        <end position="84"/>
    </location>
</feature>
<keyword evidence="8" id="KW-1185">Reference proteome</keyword>
<evidence type="ECO:0000256" key="1">
    <source>
        <dbReference type="ARBA" id="ARBA00022771"/>
    </source>
</evidence>
<protein>
    <submittedName>
        <fullName evidence="7">Protein localization to perinuclear region of cytoplasm</fullName>
    </submittedName>
</protein>
<name>A0A9W9YEJ5_9CNID</name>
<keyword evidence="1 3" id="KW-0479">Metal-binding</keyword>
<dbReference type="GO" id="GO:0008270">
    <property type="term" value="F:zinc ion binding"/>
    <property type="evidence" value="ECO:0007669"/>
    <property type="project" value="UniProtKB-KW"/>
</dbReference>
<evidence type="ECO:0000256" key="5">
    <source>
        <dbReference type="SAM" id="SignalP"/>
    </source>
</evidence>
<keyword evidence="1 3" id="KW-0863">Zinc-finger</keyword>
<dbReference type="Pfam" id="PF13920">
    <property type="entry name" value="zf-C3HC4_3"/>
    <property type="match status" value="1"/>
</dbReference>
<evidence type="ECO:0000256" key="2">
    <source>
        <dbReference type="ARBA" id="ARBA00022833"/>
    </source>
</evidence>
<evidence type="ECO:0000259" key="6">
    <source>
        <dbReference type="PROSITE" id="PS50089"/>
    </source>
</evidence>
<keyword evidence="5" id="KW-0732">Signal</keyword>
<dbReference type="GO" id="GO:0006511">
    <property type="term" value="P:ubiquitin-dependent protein catabolic process"/>
    <property type="evidence" value="ECO:0007669"/>
    <property type="project" value="TreeGrafter"/>
</dbReference>
<dbReference type="SUPFAM" id="SSF57850">
    <property type="entry name" value="RING/U-box"/>
    <property type="match status" value="1"/>
</dbReference>
<dbReference type="PANTHER" id="PTHR22696">
    <property type="entry name" value="E3 UBIQUITIN-PROTEIN LIGASE RNF26"/>
    <property type="match status" value="1"/>
</dbReference>
<keyword evidence="4" id="KW-0812">Transmembrane</keyword>
<dbReference type="InterPro" id="IPR013083">
    <property type="entry name" value="Znf_RING/FYVE/PHD"/>
</dbReference>
<dbReference type="Proteomes" id="UP001163046">
    <property type="component" value="Unassembled WGS sequence"/>
</dbReference>
<dbReference type="Gene3D" id="3.30.40.10">
    <property type="entry name" value="Zinc/RING finger domain, C3HC4 (zinc finger)"/>
    <property type="match status" value="1"/>
</dbReference>
<evidence type="ECO:0000313" key="8">
    <source>
        <dbReference type="Proteomes" id="UP001163046"/>
    </source>
</evidence>
<evidence type="ECO:0000313" key="7">
    <source>
        <dbReference type="EMBL" id="KAJ7337271.1"/>
    </source>
</evidence>
<reference evidence="7" key="1">
    <citation type="submission" date="2023-01" db="EMBL/GenBank/DDBJ databases">
        <title>Genome assembly of the deep-sea coral Lophelia pertusa.</title>
        <authorList>
            <person name="Herrera S."/>
            <person name="Cordes E."/>
        </authorList>
    </citation>
    <scope>NUCLEOTIDE SEQUENCE</scope>
    <source>
        <strain evidence="7">USNM1676648</strain>
        <tissue evidence="7">Polyp</tissue>
    </source>
</reference>
<evidence type="ECO:0000256" key="4">
    <source>
        <dbReference type="SAM" id="Phobius"/>
    </source>
</evidence>
<feature type="chain" id="PRO_5040807259" evidence="5">
    <location>
        <begin position="24"/>
        <end position="342"/>
    </location>
</feature>
<keyword evidence="4" id="KW-1133">Transmembrane helix</keyword>
<organism evidence="7 8">
    <name type="scientific">Desmophyllum pertusum</name>
    <dbReference type="NCBI Taxonomy" id="174260"/>
    <lineage>
        <taxon>Eukaryota</taxon>
        <taxon>Metazoa</taxon>
        <taxon>Cnidaria</taxon>
        <taxon>Anthozoa</taxon>
        <taxon>Hexacorallia</taxon>
        <taxon>Scleractinia</taxon>
        <taxon>Caryophylliina</taxon>
        <taxon>Caryophylliidae</taxon>
        <taxon>Desmophyllum</taxon>
    </lineage>
</organism>
<dbReference type="GO" id="GO:0016567">
    <property type="term" value="P:protein ubiquitination"/>
    <property type="evidence" value="ECO:0007669"/>
    <property type="project" value="TreeGrafter"/>
</dbReference>
<proteinExistence type="predicted"/>
<accession>A0A9W9YEJ5</accession>
<dbReference type="InterPro" id="IPR001841">
    <property type="entry name" value="Znf_RING"/>
</dbReference>
<feature type="transmembrane region" description="Helical" evidence="4">
    <location>
        <begin position="132"/>
        <end position="156"/>
    </location>
</feature>
<sequence>MAKSYHLLAVLFVLLSYSVVAIGEDSKQIGRDCKPFPYSFFDSVPFLLDFVRWFAWFFSNLISAIYFVLNTVVITVCEIISNIFSCFKHAIKLVEYLGYCIRAILQVNYNFVSSIFAWLAKLGRFVVESTRYIADGILSVIVSAFRLILSFIRGIVSSIPTGFQRASASAKNTTGLLLYQSYLGWKIHVTNSHFSSHDCRNEHQSCDGVCCGVNLEHRRAGGRAFVYSHQLENYIQGVLAFFATLQTPSISRFKQMFTAHRGPSNEPLEEKESNLREELERERDKNLCVVCQTENKNIVVMPCRHMCMCKNCCTQLFRIQRHHRRTCPLCRHIITSTMEIYS</sequence>